<dbReference type="RefSeq" id="WP_091674465.1">
    <property type="nucleotide sequence ID" value="NZ_FOKG01000010.1"/>
</dbReference>
<dbReference type="CDD" id="cd07043">
    <property type="entry name" value="STAS_anti-anti-sigma_factors"/>
    <property type="match status" value="1"/>
</dbReference>
<dbReference type="PROSITE" id="PS50801">
    <property type="entry name" value="STAS"/>
    <property type="match status" value="1"/>
</dbReference>
<evidence type="ECO:0000313" key="4">
    <source>
        <dbReference type="EMBL" id="SFB41898.1"/>
    </source>
</evidence>
<evidence type="ECO:0000256" key="2">
    <source>
        <dbReference type="RuleBase" id="RU003749"/>
    </source>
</evidence>
<dbReference type="STRING" id="490629.SAMN05216266_110212"/>
<sequence length="141" mass="15148">MTTPVPLQRRSSRVSQDYLLIRSEYVDTIAVIRFDGDIDALTGKAMSSALATELDCAPAALIADLSAVEFLGCAGLSVLAETDARSRRAGIPMCVVSTRRAVLRPLFVSGLRDRLRVRPSLSRALLDLGPVVASASPRINH</sequence>
<dbReference type="InterPro" id="IPR036513">
    <property type="entry name" value="STAS_dom_sf"/>
</dbReference>
<dbReference type="NCBIfam" id="TIGR00377">
    <property type="entry name" value="ant_ant_sig"/>
    <property type="match status" value="1"/>
</dbReference>
<evidence type="ECO:0000256" key="1">
    <source>
        <dbReference type="ARBA" id="ARBA00009013"/>
    </source>
</evidence>
<dbReference type="Pfam" id="PF01740">
    <property type="entry name" value="STAS"/>
    <property type="match status" value="1"/>
</dbReference>
<dbReference type="EMBL" id="FOKG01000010">
    <property type="protein sequence ID" value="SFB41898.1"/>
    <property type="molecule type" value="Genomic_DNA"/>
</dbReference>
<feature type="domain" description="STAS" evidence="3">
    <location>
        <begin position="19"/>
        <end position="128"/>
    </location>
</feature>
<dbReference type="InterPro" id="IPR003658">
    <property type="entry name" value="Anti-sigma_ant"/>
</dbReference>
<keyword evidence="5" id="KW-1185">Reference proteome</keyword>
<dbReference type="InterPro" id="IPR002645">
    <property type="entry name" value="STAS_dom"/>
</dbReference>
<dbReference type="GO" id="GO:0043856">
    <property type="term" value="F:anti-sigma factor antagonist activity"/>
    <property type="evidence" value="ECO:0007669"/>
    <property type="project" value="InterPro"/>
</dbReference>
<reference evidence="5" key="1">
    <citation type="submission" date="2016-10" db="EMBL/GenBank/DDBJ databases">
        <authorList>
            <person name="Varghese N."/>
            <person name="Submissions S."/>
        </authorList>
    </citation>
    <scope>NUCLEOTIDE SEQUENCE [LARGE SCALE GENOMIC DNA]</scope>
    <source>
        <strain evidence="5">CGMCC 4.3568</strain>
    </source>
</reference>
<evidence type="ECO:0000313" key="5">
    <source>
        <dbReference type="Proteomes" id="UP000243799"/>
    </source>
</evidence>
<dbReference type="AlphaFoldDB" id="A0A1I1AZP1"/>
<dbReference type="Proteomes" id="UP000243799">
    <property type="component" value="Unassembled WGS sequence"/>
</dbReference>
<evidence type="ECO:0000259" key="3">
    <source>
        <dbReference type="PROSITE" id="PS50801"/>
    </source>
</evidence>
<dbReference type="PANTHER" id="PTHR33495:SF13">
    <property type="entry name" value="ANTI-SIGMA-F FACTOR ANTAGONIST RSFB"/>
    <property type="match status" value="1"/>
</dbReference>
<dbReference type="OrthoDB" id="4833278at2"/>
<dbReference type="PANTHER" id="PTHR33495">
    <property type="entry name" value="ANTI-SIGMA FACTOR ANTAGONIST TM_1081-RELATED-RELATED"/>
    <property type="match status" value="1"/>
</dbReference>
<name>A0A1I1AZP1_9PSEU</name>
<accession>A0A1I1AZP1</accession>
<dbReference type="Gene3D" id="3.30.750.24">
    <property type="entry name" value="STAS domain"/>
    <property type="match status" value="1"/>
</dbReference>
<organism evidence="4 5">
    <name type="scientific">Amycolatopsis marina</name>
    <dbReference type="NCBI Taxonomy" id="490629"/>
    <lineage>
        <taxon>Bacteria</taxon>
        <taxon>Bacillati</taxon>
        <taxon>Actinomycetota</taxon>
        <taxon>Actinomycetes</taxon>
        <taxon>Pseudonocardiales</taxon>
        <taxon>Pseudonocardiaceae</taxon>
        <taxon>Amycolatopsis</taxon>
    </lineage>
</organism>
<protein>
    <recommendedName>
        <fullName evidence="2">Anti-sigma factor antagonist</fullName>
    </recommendedName>
</protein>
<gene>
    <name evidence="4" type="ORF">SAMN05216266_110212</name>
</gene>
<proteinExistence type="inferred from homology"/>
<comment type="similarity">
    <text evidence="1 2">Belongs to the anti-sigma-factor antagonist family.</text>
</comment>
<dbReference type="SUPFAM" id="SSF52091">
    <property type="entry name" value="SpoIIaa-like"/>
    <property type="match status" value="1"/>
</dbReference>